<evidence type="ECO:0000313" key="10">
    <source>
        <dbReference type="Proteomes" id="UP000007148"/>
    </source>
</evidence>
<dbReference type="Pfam" id="PF00072">
    <property type="entry name" value="Response_reg"/>
    <property type="match status" value="1"/>
</dbReference>
<feature type="domain" description="Histidine kinase" evidence="7">
    <location>
        <begin position="504"/>
        <end position="607"/>
    </location>
</feature>
<evidence type="ECO:0000259" key="7">
    <source>
        <dbReference type="PROSITE" id="PS50109"/>
    </source>
</evidence>
<evidence type="ECO:0000256" key="1">
    <source>
        <dbReference type="ARBA" id="ARBA00000085"/>
    </source>
</evidence>
<reference evidence="9 10" key="1">
    <citation type="journal article" date="2011" name="PLoS Pathog.">
        <title>Endophytic Life Strategies Decoded by Genome and Transcriptome Analyses of the Mutualistic Root Symbiont Piriformospora indica.</title>
        <authorList>
            <person name="Zuccaro A."/>
            <person name="Lahrmann U."/>
            <person name="Guldener U."/>
            <person name="Langen G."/>
            <person name="Pfiffi S."/>
            <person name="Biedenkopf D."/>
            <person name="Wong P."/>
            <person name="Samans B."/>
            <person name="Grimm C."/>
            <person name="Basiewicz M."/>
            <person name="Murat C."/>
            <person name="Martin F."/>
            <person name="Kogel K.H."/>
        </authorList>
    </citation>
    <scope>NUCLEOTIDE SEQUENCE [LARGE SCALE GENOMIC DNA]</scope>
    <source>
        <strain evidence="9 10">DSM 11827</strain>
    </source>
</reference>
<dbReference type="STRING" id="1109443.G4TMH0"/>
<dbReference type="InterPro" id="IPR003018">
    <property type="entry name" value="GAF"/>
</dbReference>
<dbReference type="Proteomes" id="UP000007148">
    <property type="component" value="Unassembled WGS sequence"/>
</dbReference>
<evidence type="ECO:0000256" key="3">
    <source>
        <dbReference type="ARBA" id="ARBA00022679"/>
    </source>
</evidence>
<keyword evidence="10" id="KW-1185">Reference proteome</keyword>
<dbReference type="InterPro" id="IPR004358">
    <property type="entry name" value="Sig_transdc_His_kin-like_C"/>
</dbReference>
<dbReference type="InterPro" id="IPR005467">
    <property type="entry name" value="His_kinase_dom"/>
</dbReference>
<dbReference type="AlphaFoldDB" id="G4TMH0"/>
<accession>G4TMH0</accession>
<dbReference type="SMART" id="SM00448">
    <property type="entry name" value="REC"/>
    <property type="match status" value="1"/>
</dbReference>
<gene>
    <name evidence="9" type="ORF">PIIN_06448</name>
</gene>
<dbReference type="Gene3D" id="3.30.565.10">
    <property type="entry name" value="Histidine kinase-like ATPase, C-terminal domain"/>
    <property type="match status" value="1"/>
</dbReference>
<dbReference type="InterPro" id="IPR003594">
    <property type="entry name" value="HATPase_dom"/>
</dbReference>
<dbReference type="PRINTS" id="PR00344">
    <property type="entry name" value="BCTRLSENSOR"/>
</dbReference>
<evidence type="ECO:0000256" key="2">
    <source>
        <dbReference type="ARBA" id="ARBA00012438"/>
    </source>
</evidence>
<dbReference type="InParanoid" id="G4TMH0"/>
<proteinExistence type="predicted"/>
<keyword evidence="4" id="KW-0418">Kinase</keyword>
<dbReference type="SUPFAM" id="SSF55781">
    <property type="entry name" value="GAF domain-like"/>
    <property type="match status" value="1"/>
</dbReference>
<protein>
    <recommendedName>
        <fullName evidence="2">histidine kinase</fullName>
        <ecNumber evidence="2">2.7.13.3</ecNumber>
    </recommendedName>
</protein>
<dbReference type="PROSITE" id="PS50110">
    <property type="entry name" value="RESPONSE_REGULATORY"/>
    <property type="match status" value="1"/>
</dbReference>
<dbReference type="InterPro" id="IPR011006">
    <property type="entry name" value="CheY-like_superfamily"/>
</dbReference>
<evidence type="ECO:0000259" key="8">
    <source>
        <dbReference type="PROSITE" id="PS50110"/>
    </source>
</evidence>
<dbReference type="Pfam" id="PF25597">
    <property type="entry name" value="SH3_retrovirus"/>
    <property type="match status" value="1"/>
</dbReference>
<dbReference type="eggNOG" id="KOG0017">
    <property type="taxonomic scope" value="Eukaryota"/>
</dbReference>
<sequence length="1108" mass="122578">MRAYTIVKYLIQYRDLYELDALQRAADEDDKSFIVTYARGEWNPSAIPEIPLGLHTILGLRSSNTGSRDSPTVPDGSHVSPPDLLESVEAVYRSYLEGYIQSTSETAIEELSPLPSNNPGLIEDGLIFPRRPADRSSIASASSSENFCSPIMSREALRRFERVYPYVLSTGPLIFVRAHEPMVIRDTLEDWRFKNNPTVTGAWAMRFYAGQPLRTEDGYHIGTICLIHSSPRPDLSSTERATLLELAGMVLRELETRRIEVLSFHHLIGRLAQQFASTLSLEKAFWIDVRSAPKNETREDSSARVVQERQTENPEDIINQLLSVSNGAVFNPGDRIPGCFSRLLRKEDSALAFDKKLVFLLSRSAKEPLAIVVVSTSDESYRFTLPPLVLTYFRSMGALVLPAIERLSLSLENKAKIDFIANISHEGLSDTLNHVLDFTKVNAQVSVEIRDTVDLAQLVEETMVTSWLGASAKFRSQNEIGEIYAPSHAQDKEKDVEPLIEIEALKIGNSLKGGYVKIALRKTMSVDANTIMVNIIVEDSGCGMSETFIREKLFHPFSQERPLSQGTGLGLALVRTILRSPGVDGTIDVHSKVGIGTRMTIRLKLPVISSTVSSWNRVPKPGTLPPLAICGFEAGSPGVIMAAKNLRNHLEEWYGTIPEVDISQAELVIVDRDHVDKTTFCMTNTGNPKCLVLCSAPVDPTVFQSVREYNETRNFCQILIKPFGPHALAVAMSAALDAPSRKPQGELKPSLFPTTATVVPASDTIQKAPTPHTGVETGLKSLKNLRILVVEDNPVSANWVFNYSDNAQRLISTSYPPFCEDEVGLSSPVLLFGLLNPDSVVLMDIQMPRMDGVEATFKIRALENLEQQTSRRLKIYALTGQASPRDKQMATEAGFDGYVNHLRVFGCLAYVFVPKSQRNALDSHTEKCIFVGYPSDRPGLVFWNLQTRKNIHSGSAVFDERIFPGTSFAKEPTPNLSDYIQLPDLEEINTSSSYIPPPGTHPPVHVAGRPVPAPIPHEPVPPPAPAPAQPKPTAPQRLSRELRALTDQTNFEKVPRNLPARRHTIARQPGTLTESDSDLELNESSDEDNAQLAAEDASVRFLVRVKTL</sequence>
<dbReference type="SUPFAM" id="SSF52172">
    <property type="entry name" value="CheY-like"/>
    <property type="match status" value="1"/>
</dbReference>
<organism evidence="9 10">
    <name type="scientific">Serendipita indica (strain DSM 11827)</name>
    <name type="common">Root endophyte fungus</name>
    <name type="synonym">Piriformospora indica</name>
    <dbReference type="NCBI Taxonomy" id="1109443"/>
    <lineage>
        <taxon>Eukaryota</taxon>
        <taxon>Fungi</taxon>
        <taxon>Dikarya</taxon>
        <taxon>Basidiomycota</taxon>
        <taxon>Agaricomycotina</taxon>
        <taxon>Agaricomycetes</taxon>
        <taxon>Sebacinales</taxon>
        <taxon>Serendipitaceae</taxon>
        <taxon>Serendipita</taxon>
    </lineage>
</organism>
<name>G4TMH0_SERID</name>
<dbReference type="Gene3D" id="3.40.50.2300">
    <property type="match status" value="1"/>
</dbReference>
<feature type="domain" description="Response regulatory" evidence="8">
    <location>
        <begin position="786"/>
        <end position="916"/>
    </location>
</feature>
<dbReference type="Pfam" id="PF02518">
    <property type="entry name" value="HATPase_c"/>
    <property type="match status" value="1"/>
</dbReference>
<comment type="caution">
    <text evidence="9">The sequence shown here is derived from an EMBL/GenBank/DDBJ whole genome shotgun (WGS) entry which is preliminary data.</text>
</comment>
<keyword evidence="3" id="KW-0808">Transferase</keyword>
<feature type="compositionally biased region" description="Acidic residues" evidence="6">
    <location>
        <begin position="1075"/>
        <end position="1089"/>
    </location>
</feature>
<dbReference type="PROSITE" id="PS50109">
    <property type="entry name" value="HIS_KIN"/>
    <property type="match status" value="1"/>
</dbReference>
<evidence type="ECO:0000256" key="5">
    <source>
        <dbReference type="PROSITE-ProRule" id="PRU00169"/>
    </source>
</evidence>
<evidence type="ECO:0000256" key="4">
    <source>
        <dbReference type="ARBA" id="ARBA00022777"/>
    </source>
</evidence>
<feature type="modified residue" description="4-aspartylphosphate" evidence="5">
    <location>
        <position position="844"/>
    </location>
</feature>
<dbReference type="GO" id="GO:0009927">
    <property type="term" value="F:histidine phosphotransfer kinase activity"/>
    <property type="evidence" value="ECO:0007669"/>
    <property type="project" value="TreeGrafter"/>
</dbReference>
<keyword evidence="5" id="KW-0597">Phosphoprotein</keyword>
<dbReference type="InterPro" id="IPR036890">
    <property type="entry name" value="HATPase_C_sf"/>
</dbReference>
<dbReference type="OrthoDB" id="21225at2759"/>
<dbReference type="PANTHER" id="PTHR43047:SF72">
    <property type="entry name" value="OSMOSENSING HISTIDINE PROTEIN KINASE SLN1"/>
    <property type="match status" value="1"/>
</dbReference>
<dbReference type="EMBL" id="CAFZ01000168">
    <property type="protein sequence ID" value="CCA72511.1"/>
    <property type="molecule type" value="Genomic_DNA"/>
</dbReference>
<dbReference type="InterPro" id="IPR001789">
    <property type="entry name" value="Sig_transdc_resp-reg_receiver"/>
</dbReference>
<evidence type="ECO:0000313" key="9">
    <source>
        <dbReference type="EMBL" id="CCA72511.1"/>
    </source>
</evidence>
<dbReference type="PANTHER" id="PTHR43047">
    <property type="entry name" value="TWO-COMPONENT HISTIDINE PROTEIN KINASE"/>
    <property type="match status" value="1"/>
</dbReference>
<dbReference type="SMART" id="SM00387">
    <property type="entry name" value="HATPase_c"/>
    <property type="match status" value="1"/>
</dbReference>
<dbReference type="EC" id="2.7.13.3" evidence="2"/>
<dbReference type="GO" id="GO:0000155">
    <property type="term" value="F:phosphorelay sensor kinase activity"/>
    <property type="evidence" value="ECO:0007669"/>
    <property type="project" value="TreeGrafter"/>
</dbReference>
<dbReference type="HOGENOM" id="CLU_000445_114_44_1"/>
<dbReference type="SUPFAM" id="SSF55874">
    <property type="entry name" value="ATPase domain of HSP90 chaperone/DNA topoisomerase II/histidine kinase"/>
    <property type="match status" value="1"/>
</dbReference>
<comment type="catalytic activity">
    <reaction evidence="1">
        <text>ATP + protein L-histidine = ADP + protein N-phospho-L-histidine.</text>
        <dbReference type="EC" id="2.7.13.3"/>
    </reaction>
</comment>
<dbReference type="CDD" id="cd17546">
    <property type="entry name" value="REC_hyHK_CKI1_RcsC-like"/>
    <property type="match status" value="1"/>
</dbReference>
<dbReference type="InterPro" id="IPR057670">
    <property type="entry name" value="SH3_retrovirus"/>
</dbReference>
<dbReference type="GO" id="GO:0005886">
    <property type="term" value="C:plasma membrane"/>
    <property type="evidence" value="ECO:0007669"/>
    <property type="project" value="TreeGrafter"/>
</dbReference>
<dbReference type="Pfam" id="PF01590">
    <property type="entry name" value="GAF"/>
    <property type="match status" value="1"/>
</dbReference>
<feature type="compositionally biased region" description="Pro residues" evidence="6">
    <location>
        <begin position="1011"/>
        <end position="1033"/>
    </location>
</feature>
<evidence type="ECO:0000256" key="6">
    <source>
        <dbReference type="SAM" id="MobiDB-lite"/>
    </source>
</evidence>
<feature type="region of interest" description="Disordered" evidence="6">
    <location>
        <begin position="990"/>
        <end position="1091"/>
    </location>
</feature>